<reference evidence="15" key="1">
    <citation type="submission" date="2012-12" db="EMBL/GenBank/DDBJ databases">
        <title>Permanent draft genome of Rhodopirellula maiorica strain SM1.</title>
        <authorList>
            <person name="Richter M."/>
            <person name="Richter-Heitmann T."/>
            <person name="Frank C."/>
            <person name="Harder J."/>
            <person name="Glockner F.O."/>
        </authorList>
    </citation>
    <scope>NUCLEOTIDE SEQUENCE</scope>
    <source>
        <strain evidence="15">SM1</strain>
    </source>
</reference>
<dbReference type="GO" id="GO:0004477">
    <property type="term" value="F:methenyltetrahydrofolate cyclohydrolase activity"/>
    <property type="evidence" value="ECO:0007669"/>
    <property type="project" value="UniProtKB-UniRule"/>
</dbReference>
<evidence type="ECO:0000259" key="14">
    <source>
        <dbReference type="Pfam" id="PF02882"/>
    </source>
</evidence>
<keyword evidence="9 12" id="KW-0368">Histidine biosynthesis</keyword>
<dbReference type="AlphaFoldDB" id="M5RI69"/>
<dbReference type="InterPro" id="IPR036291">
    <property type="entry name" value="NAD(P)-bd_dom_sf"/>
</dbReference>
<dbReference type="InterPro" id="IPR020867">
    <property type="entry name" value="THF_DH/CycHdrlase_CS"/>
</dbReference>
<comment type="caution">
    <text evidence="12">Lacks conserved residue(s) required for the propagation of feature annotation.</text>
</comment>
<dbReference type="NCBIfam" id="NF010783">
    <property type="entry name" value="PRK14186.1"/>
    <property type="match status" value="1"/>
</dbReference>
<dbReference type="Gene3D" id="3.40.50.10860">
    <property type="entry name" value="Leucine Dehydrogenase, chain A, domain 1"/>
    <property type="match status" value="1"/>
</dbReference>
<evidence type="ECO:0000256" key="5">
    <source>
        <dbReference type="ARBA" id="ARBA00022755"/>
    </source>
</evidence>
<dbReference type="GO" id="GO:0004488">
    <property type="term" value="F:methylenetetrahydrofolate dehydrogenase (NADP+) activity"/>
    <property type="evidence" value="ECO:0007669"/>
    <property type="project" value="UniProtKB-UniRule"/>
</dbReference>
<dbReference type="PANTHER" id="PTHR48099:SF5">
    <property type="entry name" value="C-1-TETRAHYDROFOLATE SYNTHASE, CYTOPLASMIC"/>
    <property type="match status" value="1"/>
</dbReference>
<dbReference type="GO" id="GO:0035999">
    <property type="term" value="P:tetrahydrofolate interconversion"/>
    <property type="evidence" value="ECO:0007669"/>
    <property type="project" value="UniProtKB-UniRule"/>
</dbReference>
<evidence type="ECO:0000256" key="11">
    <source>
        <dbReference type="ARBA" id="ARBA00023268"/>
    </source>
</evidence>
<dbReference type="InterPro" id="IPR046346">
    <property type="entry name" value="Aminoacid_DH-like_N_sf"/>
</dbReference>
<dbReference type="PROSITE" id="PS00766">
    <property type="entry name" value="THF_DHG_CYH_1"/>
    <property type="match status" value="1"/>
</dbReference>
<evidence type="ECO:0000256" key="10">
    <source>
        <dbReference type="ARBA" id="ARBA00023167"/>
    </source>
</evidence>
<dbReference type="Proteomes" id="UP000011991">
    <property type="component" value="Unassembled WGS sequence"/>
</dbReference>
<keyword evidence="10 12" id="KW-0486">Methionine biosynthesis</keyword>
<keyword evidence="3 12" id="KW-0554">One-carbon metabolism</keyword>
<evidence type="ECO:0000256" key="7">
    <source>
        <dbReference type="ARBA" id="ARBA00022857"/>
    </source>
</evidence>
<dbReference type="FunFam" id="3.40.50.720:FF:000006">
    <property type="entry name" value="Bifunctional protein FolD"/>
    <property type="match status" value="1"/>
</dbReference>
<dbReference type="GO" id="GO:0009086">
    <property type="term" value="P:methionine biosynthetic process"/>
    <property type="evidence" value="ECO:0007669"/>
    <property type="project" value="UniProtKB-KW"/>
</dbReference>
<feature type="binding site" evidence="12">
    <location>
        <position position="252"/>
    </location>
    <ligand>
        <name>NADP(+)</name>
        <dbReference type="ChEBI" id="CHEBI:58349"/>
    </ligand>
</feature>
<keyword evidence="11 12" id="KW-0511">Multifunctional enzyme</keyword>
<dbReference type="InterPro" id="IPR020631">
    <property type="entry name" value="THF_DH/CycHdrlase_NAD-bd_dom"/>
</dbReference>
<comment type="catalytic activity">
    <reaction evidence="12">
        <text>(6R)-5,10-methylene-5,6,7,8-tetrahydrofolate + NADP(+) = (6R)-5,10-methenyltetrahydrofolate + NADPH</text>
        <dbReference type="Rhea" id="RHEA:22812"/>
        <dbReference type="ChEBI" id="CHEBI:15636"/>
        <dbReference type="ChEBI" id="CHEBI:57455"/>
        <dbReference type="ChEBI" id="CHEBI:57783"/>
        <dbReference type="ChEBI" id="CHEBI:58349"/>
        <dbReference type="EC" id="1.5.1.5"/>
    </reaction>
</comment>
<accession>M5RI69</accession>
<dbReference type="CDD" id="cd01080">
    <property type="entry name" value="NAD_bind_m-THF_DH_Cyclohyd"/>
    <property type="match status" value="1"/>
</dbReference>
<dbReference type="EC" id="3.5.4.9" evidence="12"/>
<keyword evidence="8 12" id="KW-0560">Oxidoreductase</keyword>
<dbReference type="GO" id="GO:0000105">
    <property type="term" value="P:L-histidine biosynthetic process"/>
    <property type="evidence" value="ECO:0007669"/>
    <property type="project" value="UniProtKB-KW"/>
</dbReference>
<keyword evidence="4 12" id="KW-0028">Amino-acid biosynthesis</keyword>
<dbReference type="InterPro" id="IPR020630">
    <property type="entry name" value="THF_DH/CycHdrlase_cat_dom"/>
</dbReference>
<proteinExistence type="inferred from homology"/>
<feature type="domain" description="Tetrahydrofolate dehydrogenase/cyclohydrolase NAD(P)-binding" evidence="14">
    <location>
        <begin position="151"/>
        <end position="299"/>
    </location>
</feature>
<protein>
    <recommendedName>
        <fullName evidence="12">Bifunctional protein FolD</fullName>
    </recommendedName>
    <domain>
        <recommendedName>
            <fullName evidence="12">Methylenetetrahydrofolate dehydrogenase</fullName>
            <ecNumber evidence="12">1.5.1.5</ecNumber>
        </recommendedName>
    </domain>
    <domain>
        <recommendedName>
            <fullName evidence="12">Methenyltetrahydrofolate cyclohydrolase</fullName>
            <ecNumber evidence="12">3.5.4.9</ecNumber>
        </recommendedName>
    </domain>
</protein>
<dbReference type="Gene3D" id="3.40.50.720">
    <property type="entry name" value="NAD(P)-binding Rossmann-like Domain"/>
    <property type="match status" value="1"/>
</dbReference>
<comment type="subunit">
    <text evidence="2 12">Homodimer.</text>
</comment>
<evidence type="ECO:0000313" key="16">
    <source>
        <dbReference type="Proteomes" id="UP000011991"/>
    </source>
</evidence>
<dbReference type="Pfam" id="PF00763">
    <property type="entry name" value="THF_DHG_CYH"/>
    <property type="match status" value="1"/>
</dbReference>
<evidence type="ECO:0000313" key="15">
    <source>
        <dbReference type="EMBL" id="EMI18876.1"/>
    </source>
</evidence>
<comment type="pathway">
    <text evidence="1 12">One-carbon metabolism; tetrahydrofolate interconversion.</text>
</comment>
<evidence type="ECO:0000256" key="2">
    <source>
        <dbReference type="ARBA" id="ARBA00011738"/>
    </source>
</evidence>
<evidence type="ECO:0000259" key="13">
    <source>
        <dbReference type="Pfam" id="PF00763"/>
    </source>
</evidence>
<dbReference type="InterPro" id="IPR000672">
    <property type="entry name" value="THF_DH/CycHdrlase"/>
</dbReference>
<gene>
    <name evidence="12" type="primary">folD</name>
    <name evidence="15" type="ORF">RMSM_04196</name>
</gene>
<reference evidence="15" key="2">
    <citation type="journal article" date="2013" name="Mar. Genomics">
        <title>Expression of sulfatases in Rhodopirellula baltica and the diversity of sulfatases in the genus Rhodopirellula.</title>
        <authorList>
            <person name="Wegner C.E."/>
            <person name="Richter-Heitmann T."/>
            <person name="Klindworth A."/>
            <person name="Klockow C."/>
            <person name="Richter M."/>
            <person name="Achstetter T."/>
            <person name="Glockner F.O."/>
            <person name="Harder J."/>
        </authorList>
    </citation>
    <scope>NUCLEOTIDE SEQUENCE [LARGE SCALE GENOMIC DNA]</scope>
    <source>
        <strain evidence="15">SM1</strain>
    </source>
</reference>
<dbReference type="GO" id="GO:0005829">
    <property type="term" value="C:cytosol"/>
    <property type="evidence" value="ECO:0007669"/>
    <property type="project" value="TreeGrafter"/>
</dbReference>
<dbReference type="EMBL" id="ANOG01000601">
    <property type="protein sequence ID" value="EMI18876.1"/>
    <property type="molecule type" value="Genomic_DNA"/>
</dbReference>
<dbReference type="EC" id="1.5.1.5" evidence="12"/>
<keyword evidence="5 12" id="KW-0658">Purine biosynthesis</keyword>
<feature type="domain" description="Tetrahydrofolate dehydrogenase/cyclohydrolase catalytic" evidence="13">
    <location>
        <begin position="9"/>
        <end position="132"/>
    </location>
</feature>
<evidence type="ECO:0000256" key="4">
    <source>
        <dbReference type="ARBA" id="ARBA00022605"/>
    </source>
</evidence>
<evidence type="ECO:0000256" key="12">
    <source>
        <dbReference type="HAMAP-Rule" id="MF_01576"/>
    </source>
</evidence>
<dbReference type="SUPFAM" id="SSF51735">
    <property type="entry name" value="NAD(P)-binding Rossmann-fold domains"/>
    <property type="match status" value="1"/>
</dbReference>
<evidence type="ECO:0000256" key="8">
    <source>
        <dbReference type="ARBA" id="ARBA00023002"/>
    </source>
</evidence>
<name>M5RI69_9BACT</name>
<dbReference type="HAMAP" id="MF_01576">
    <property type="entry name" value="THF_DHG_CYH"/>
    <property type="match status" value="1"/>
</dbReference>
<dbReference type="UniPathway" id="UPA00193"/>
<comment type="catalytic activity">
    <reaction evidence="12">
        <text>(6R)-5,10-methenyltetrahydrofolate + H2O = (6R)-10-formyltetrahydrofolate + H(+)</text>
        <dbReference type="Rhea" id="RHEA:23700"/>
        <dbReference type="ChEBI" id="CHEBI:15377"/>
        <dbReference type="ChEBI" id="CHEBI:15378"/>
        <dbReference type="ChEBI" id="CHEBI:57455"/>
        <dbReference type="ChEBI" id="CHEBI:195366"/>
        <dbReference type="EC" id="3.5.4.9"/>
    </reaction>
</comment>
<dbReference type="PATRIC" id="fig|1265738.3.peg.4201"/>
<comment type="caution">
    <text evidence="15">The sequence shown here is derived from an EMBL/GenBank/DDBJ whole genome shotgun (WGS) entry which is preliminary data.</text>
</comment>
<keyword evidence="7 12" id="KW-0521">NADP</keyword>
<dbReference type="FunFam" id="3.40.50.10860:FF:000005">
    <property type="entry name" value="C-1-tetrahydrofolate synthase, cytoplasmic, putative"/>
    <property type="match status" value="1"/>
</dbReference>
<evidence type="ECO:0000256" key="9">
    <source>
        <dbReference type="ARBA" id="ARBA00023102"/>
    </source>
</evidence>
<dbReference type="SUPFAM" id="SSF53223">
    <property type="entry name" value="Aminoacid dehydrogenase-like, N-terminal domain"/>
    <property type="match status" value="1"/>
</dbReference>
<dbReference type="GO" id="GO:0006164">
    <property type="term" value="P:purine nucleotide biosynthetic process"/>
    <property type="evidence" value="ECO:0007669"/>
    <property type="project" value="UniProtKB-KW"/>
</dbReference>
<keyword evidence="6 12" id="KW-0378">Hydrolase</keyword>
<dbReference type="PRINTS" id="PR00085">
    <property type="entry name" value="THFDHDRGNASE"/>
</dbReference>
<sequence length="303" mass="31888">MKNSMAEILDGKRIAAEIRSEVAQDVEKLKQDLGRDVVPCLAAVLVGEDPASQVYVRNKQRACEKAGIEGRTHRLPADTSQTQLLDLVDQLNRDDTVNGILVQLPLPAAGNGGAGFDERAVLDAVDPLKDVDAFSPVNVGLLMQGRPRFLPCTPHGIVQLLHRCNISVAGKHVVVVGRSDIVGKPMAMMLAQRDGSCGREVANATVTIAHSRTANLAEVCQSADCLIAAVGVPEMIKGNMVKPGAVVIDVGINRVDDKLVGDVAFAEAAEVASAITPVPGGVGPLTIAMLLHNTVLATRLQNA</sequence>
<comment type="similarity">
    <text evidence="12">Belongs to the tetrahydrofolate dehydrogenase/cyclohydrolase family.</text>
</comment>
<evidence type="ECO:0000256" key="1">
    <source>
        <dbReference type="ARBA" id="ARBA00004777"/>
    </source>
</evidence>
<dbReference type="Pfam" id="PF02882">
    <property type="entry name" value="THF_DHG_CYH_C"/>
    <property type="match status" value="1"/>
</dbReference>
<keyword evidence="16" id="KW-1185">Reference proteome</keyword>
<organism evidence="15 16">
    <name type="scientific">Rhodopirellula maiorica SM1</name>
    <dbReference type="NCBI Taxonomy" id="1265738"/>
    <lineage>
        <taxon>Bacteria</taxon>
        <taxon>Pseudomonadati</taxon>
        <taxon>Planctomycetota</taxon>
        <taxon>Planctomycetia</taxon>
        <taxon>Pirellulales</taxon>
        <taxon>Pirellulaceae</taxon>
        <taxon>Novipirellula</taxon>
    </lineage>
</organism>
<comment type="function">
    <text evidence="12">Catalyzes the oxidation of 5,10-methylenetetrahydrofolate to 5,10-methenyltetrahydrofolate and then the hydrolysis of 5,10-methenyltetrahydrofolate to 10-formyltetrahydrofolate.</text>
</comment>
<evidence type="ECO:0000256" key="6">
    <source>
        <dbReference type="ARBA" id="ARBA00022801"/>
    </source>
</evidence>
<dbReference type="PANTHER" id="PTHR48099">
    <property type="entry name" value="C-1-TETRAHYDROFOLATE SYNTHASE, CYTOPLASMIC-RELATED"/>
    <property type="match status" value="1"/>
</dbReference>
<evidence type="ECO:0000256" key="3">
    <source>
        <dbReference type="ARBA" id="ARBA00022563"/>
    </source>
</evidence>
<feature type="binding site" evidence="12">
    <location>
        <begin position="177"/>
        <end position="179"/>
    </location>
    <ligand>
        <name>NADP(+)</name>
        <dbReference type="ChEBI" id="CHEBI:58349"/>
    </ligand>
</feature>